<evidence type="ECO:0000313" key="1">
    <source>
        <dbReference type="EMBL" id="MPM86773.1"/>
    </source>
</evidence>
<organism evidence="1">
    <name type="scientific">bioreactor metagenome</name>
    <dbReference type="NCBI Taxonomy" id="1076179"/>
    <lineage>
        <taxon>unclassified sequences</taxon>
        <taxon>metagenomes</taxon>
        <taxon>ecological metagenomes</taxon>
    </lineage>
</organism>
<sequence length="375" mass="42165">MHERARIDGRGIVAFEDYSHSVTTSGQKAAELWFAQAEQLASNASRKSQQEAVEAYEKAQLRYPSLPNLAQRLATALDKATVSLMVVGNGPDDAFHTMVLADIKKTFAQDRFVKVMDSPSFLNSSHTKGPTELAIEHARANQVHYLLEVMVYNRTEQIMNEQPVRLPRENPLFDGIKRTMGYTIKNTVSYRLFDLSNLKVIAGNTFASEDGPYTYDFSYVKAEGLRELNLEGTGKKNLRFVTTNAAPEIAIPIINQLRTGYYNIPRPASVLDTTDQTQWYAYYKNRYHSFSELAKNESGRQLFYAIEVVHHRSNDTYTTLGATVEDAIQESKVNSAIMNALSHTARELIEAEKQSRGGSYQKIGQEVGKLIKGVF</sequence>
<proteinExistence type="predicted"/>
<name>A0A645DCZ2_9ZZZZ</name>
<accession>A0A645DCZ2</accession>
<gene>
    <name evidence="1" type="ORF">SDC9_133865</name>
</gene>
<dbReference type="EMBL" id="VSSQ01034736">
    <property type="protein sequence ID" value="MPM86773.1"/>
    <property type="molecule type" value="Genomic_DNA"/>
</dbReference>
<reference evidence="1" key="1">
    <citation type="submission" date="2019-08" db="EMBL/GenBank/DDBJ databases">
        <authorList>
            <person name="Kucharzyk K."/>
            <person name="Murdoch R.W."/>
            <person name="Higgins S."/>
            <person name="Loffler F."/>
        </authorList>
    </citation>
    <scope>NUCLEOTIDE SEQUENCE</scope>
</reference>
<comment type="caution">
    <text evidence="1">The sequence shown here is derived from an EMBL/GenBank/DDBJ whole genome shotgun (WGS) entry which is preliminary data.</text>
</comment>
<protein>
    <submittedName>
        <fullName evidence="1">Uncharacterized protein</fullName>
    </submittedName>
</protein>
<dbReference type="AlphaFoldDB" id="A0A645DCZ2"/>